<evidence type="ECO:0000256" key="1">
    <source>
        <dbReference type="SAM" id="MobiDB-lite"/>
    </source>
</evidence>
<dbReference type="Proteomes" id="UP000664369">
    <property type="component" value="Unassembled WGS sequence"/>
</dbReference>
<gene>
    <name evidence="2" type="ORF">J4E00_17645</name>
</gene>
<dbReference type="RefSeq" id="WP_208176562.1">
    <property type="nucleotide sequence ID" value="NZ_JAGETZ010000008.1"/>
</dbReference>
<evidence type="ECO:0000313" key="2">
    <source>
        <dbReference type="EMBL" id="MBO2010888.1"/>
    </source>
</evidence>
<proteinExistence type="predicted"/>
<protein>
    <recommendedName>
        <fullName evidence="4">DUF416 family protein</fullName>
    </recommendedName>
</protein>
<accession>A0ABS3QI15</accession>
<evidence type="ECO:0000313" key="3">
    <source>
        <dbReference type="Proteomes" id="UP000664369"/>
    </source>
</evidence>
<dbReference type="EMBL" id="JAGETZ010000008">
    <property type="protein sequence ID" value="MBO2010888.1"/>
    <property type="molecule type" value="Genomic_DNA"/>
</dbReference>
<evidence type="ECO:0008006" key="4">
    <source>
        <dbReference type="Google" id="ProtNLM"/>
    </source>
</evidence>
<name>A0ABS3QI15_9BACT</name>
<keyword evidence="3" id="KW-1185">Reference proteome</keyword>
<sequence>MSKLQGLQFLEAQFSWQAEHLSHVLLYKNTDEAKRTHHTLGYGMWILQAKECCDIAWALEMIRSVCEQGDTVPEEYDPYYDALNEVELDPAQAEPLPYDPYREMYQYLHEGVTPHGLHLQLHEQTVYAAELLLQGPRTLHRIEDEQGRRMMQRDQGDPEGPFRPMTDEERTRHTRKTETAFMEATVFLLDFNREMARLEELVLNRAPFADILALIGPPAKPAEELLEF</sequence>
<feature type="region of interest" description="Disordered" evidence="1">
    <location>
        <begin position="148"/>
        <end position="174"/>
    </location>
</feature>
<organism evidence="2 3">
    <name type="scientific">Hymenobacter negativus</name>
    <dbReference type="NCBI Taxonomy" id="2795026"/>
    <lineage>
        <taxon>Bacteria</taxon>
        <taxon>Pseudomonadati</taxon>
        <taxon>Bacteroidota</taxon>
        <taxon>Cytophagia</taxon>
        <taxon>Cytophagales</taxon>
        <taxon>Hymenobacteraceae</taxon>
        <taxon>Hymenobacter</taxon>
    </lineage>
</organism>
<reference evidence="2 3" key="1">
    <citation type="submission" date="2021-03" db="EMBL/GenBank/DDBJ databases">
        <authorList>
            <person name="Kim M.K."/>
        </authorList>
    </citation>
    <scope>NUCLEOTIDE SEQUENCE [LARGE SCALE GENOMIC DNA]</scope>
    <source>
        <strain evidence="2 3">BT442</strain>
    </source>
</reference>
<comment type="caution">
    <text evidence="2">The sequence shown here is derived from an EMBL/GenBank/DDBJ whole genome shotgun (WGS) entry which is preliminary data.</text>
</comment>